<dbReference type="Proteomes" id="UP000256779">
    <property type="component" value="Unassembled WGS sequence"/>
</dbReference>
<evidence type="ECO:0000256" key="4">
    <source>
        <dbReference type="ARBA" id="ARBA00022692"/>
    </source>
</evidence>
<evidence type="ECO:0000256" key="3">
    <source>
        <dbReference type="ARBA" id="ARBA00022448"/>
    </source>
</evidence>
<evidence type="ECO:0000256" key="1">
    <source>
        <dbReference type="ARBA" id="ARBA00004127"/>
    </source>
</evidence>
<dbReference type="GO" id="GO:0012505">
    <property type="term" value="C:endomembrane system"/>
    <property type="evidence" value="ECO:0007669"/>
    <property type="project" value="UniProtKB-SubCell"/>
</dbReference>
<accession>A0A3D9KX94</accession>
<name>A0A3D9KX94_MARFU</name>
<dbReference type="GO" id="GO:0022857">
    <property type="term" value="F:transmembrane transporter activity"/>
    <property type="evidence" value="ECO:0007669"/>
    <property type="project" value="InterPro"/>
</dbReference>
<evidence type="ECO:0000256" key="5">
    <source>
        <dbReference type="ARBA" id="ARBA00022989"/>
    </source>
</evidence>
<feature type="transmembrane region" description="Helical" evidence="7">
    <location>
        <begin position="202"/>
        <end position="221"/>
    </location>
</feature>
<feature type="transmembrane region" description="Helical" evidence="7">
    <location>
        <begin position="294"/>
        <end position="317"/>
    </location>
</feature>
<proteinExistence type="inferred from homology"/>
<evidence type="ECO:0000313" key="10">
    <source>
        <dbReference type="Proteomes" id="UP000256779"/>
    </source>
</evidence>
<sequence length="405" mass="43715">MEKQLNRNRLFVASCFALLTTAFAFGIRAGIMNDLVADMSLNDKQLGWINFMGIFGFPIATLVGGPLYNSLGPKKIGNVAFFCHFLGITFSILSNSFYTLFFSTFFISFANGMVEAAYNPMIAAMYTSNRATMLNRFHVWFPGGIAIGSIIALTIGSIGGGWQIKIAVMYIPALIYFLLFWGQKFPEAPKETTVSTRDNVKAIFSSPIYWVMLICMALTATTELGTQSWVERILANSGAQPLLVLALVTVLMAVGRMFAGPLIHRLNITGVLLGSAVISAVAIFAMSLATGPMVYVAAILFAVGVCYFWPTMISFVAEYLPKTGALGMSLIGGVGMLGLSIFQPIIGGWIQSHRASLSAEGLTGDALELAAGQATLANIAIIPLSLIGVFTFLYFWQKKNKPSEG</sequence>
<feature type="transmembrane region" description="Helical" evidence="7">
    <location>
        <begin position="329"/>
        <end position="350"/>
    </location>
</feature>
<keyword evidence="4 7" id="KW-0812">Transmembrane</keyword>
<dbReference type="SUPFAM" id="SSF103473">
    <property type="entry name" value="MFS general substrate transporter"/>
    <property type="match status" value="1"/>
</dbReference>
<dbReference type="InterPro" id="IPR020846">
    <property type="entry name" value="MFS_dom"/>
</dbReference>
<evidence type="ECO:0000313" key="9">
    <source>
        <dbReference type="EMBL" id="RED93393.1"/>
    </source>
</evidence>
<feature type="transmembrane region" description="Helical" evidence="7">
    <location>
        <begin position="139"/>
        <end position="158"/>
    </location>
</feature>
<dbReference type="Gene3D" id="1.20.1250.20">
    <property type="entry name" value="MFS general substrate transporter like domains"/>
    <property type="match status" value="2"/>
</dbReference>
<dbReference type="EMBL" id="QREG01000025">
    <property type="protein sequence ID" value="RED93393.1"/>
    <property type="molecule type" value="Genomic_DNA"/>
</dbReference>
<comment type="caution">
    <text evidence="9">The sequence shown here is derived from an EMBL/GenBank/DDBJ whole genome shotgun (WGS) entry which is preliminary data.</text>
</comment>
<comment type="subcellular location">
    <subcellularLocation>
        <location evidence="1">Endomembrane system</location>
        <topology evidence="1">Multi-pass membrane protein</topology>
    </subcellularLocation>
</comment>
<dbReference type="PANTHER" id="PTHR23514">
    <property type="entry name" value="BYPASS OF STOP CODON PROTEIN 6"/>
    <property type="match status" value="1"/>
</dbReference>
<feature type="transmembrane region" description="Helical" evidence="7">
    <location>
        <begin position="76"/>
        <end position="94"/>
    </location>
</feature>
<dbReference type="InterPro" id="IPR036259">
    <property type="entry name" value="MFS_trans_sf"/>
</dbReference>
<evidence type="ECO:0000256" key="2">
    <source>
        <dbReference type="ARBA" id="ARBA00008335"/>
    </source>
</evidence>
<keyword evidence="5 7" id="KW-1133">Transmembrane helix</keyword>
<evidence type="ECO:0000256" key="6">
    <source>
        <dbReference type="ARBA" id="ARBA00023136"/>
    </source>
</evidence>
<dbReference type="InterPro" id="IPR051788">
    <property type="entry name" value="MFS_Transporter"/>
</dbReference>
<keyword evidence="3" id="KW-0813">Transport</keyword>
<comment type="similarity">
    <text evidence="2">Belongs to the major facilitator superfamily.</text>
</comment>
<feature type="transmembrane region" description="Helical" evidence="7">
    <location>
        <begin position="370"/>
        <end position="396"/>
    </location>
</feature>
<evidence type="ECO:0000256" key="7">
    <source>
        <dbReference type="SAM" id="Phobius"/>
    </source>
</evidence>
<dbReference type="OrthoDB" id="9783757at2"/>
<dbReference type="GO" id="GO:0016020">
    <property type="term" value="C:membrane"/>
    <property type="evidence" value="ECO:0007669"/>
    <property type="project" value="TreeGrafter"/>
</dbReference>
<reference evidence="9 10" key="1">
    <citation type="submission" date="2018-07" db="EMBL/GenBank/DDBJ databases">
        <title>Genomic Encyclopedia of Type Strains, Phase IV (KMG-IV): sequencing the most valuable type-strain genomes for metagenomic binning, comparative biology and taxonomic classification.</title>
        <authorList>
            <person name="Goeker M."/>
        </authorList>
    </citation>
    <scope>NUCLEOTIDE SEQUENCE [LARGE SCALE GENOMIC DNA]</scope>
    <source>
        <strain evidence="9 10">DSM 4134</strain>
    </source>
</reference>
<dbReference type="AlphaFoldDB" id="A0A3D9KX94"/>
<protein>
    <submittedName>
        <fullName evidence="9">Cyanate permease</fullName>
    </submittedName>
</protein>
<dbReference type="PROSITE" id="PS50850">
    <property type="entry name" value="MFS"/>
    <property type="match status" value="1"/>
</dbReference>
<feature type="transmembrane region" description="Helical" evidence="7">
    <location>
        <begin position="233"/>
        <end position="254"/>
    </location>
</feature>
<dbReference type="InterPro" id="IPR011701">
    <property type="entry name" value="MFS"/>
</dbReference>
<feature type="transmembrane region" description="Helical" evidence="7">
    <location>
        <begin position="266"/>
        <end position="288"/>
    </location>
</feature>
<gene>
    <name evidence="9" type="ORF">C7460_12538</name>
</gene>
<feature type="domain" description="Major facilitator superfamily (MFS) profile" evidence="8">
    <location>
        <begin position="10"/>
        <end position="400"/>
    </location>
</feature>
<dbReference type="RefSeq" id="WP_115869930.1">
    <property type="nucleotide sequence ID" value="NZ_QREG01000025.1"/>
</dbReference>
<keyword evidence="6 7" id="KW-0472">Membrane</keyword>
<keyword evidence="10" id="KW-1185">Reference proteome</keyword>
<feature type="transmembrane region" description="Helical" evidence="7">
    <location>
        <begin position="100"/>
        <end position="118"/>
    </location>
</feature>
<feature type="transmembrane region" description="Helical" evidence="7">
    <location>
        <begin position="164"/>
        <end position="181"/>
    </location>
</feature>
<evidence type="ECO:0000259" key="8">
    <source>
        <dbReference type="PROSITE" id="PS50850"/>
    </source>
</evidence>
<organism evidence="9 10">
    <name type="scientific">Marinoscillum furvescens DSM 4134</name>
    <dbReference type="NCBI Taxonomy" id="1122208"/>
    <lineage>
        <taxon>Bacteria</taxon>
        <taxon>Pseudomonadati</taxon>
        <taxon>Bacteroidota</taxon>
        <taxon>Cytophagia</taxon>
        <taxon>Cytophagales</taxon>
        <taxon>Reichenbachiellaceae</taxon>
        <taxon>Marinoscillum</taxon>
    </lineage>
</organism>
<dbReference type="Pfam" id="PF07690">
    <property type="entry name" value="MFS_1"/>
    <property type="match status" value="1"/>
</dbReference>
<feature type="transmembrane region" description="Helical" evidence="7">
    <location>
        <begin position="48"/>
        <end position="69"/>
    </location>
</feature>
<dbReference type="PANTHER" id="PTHR23514:SF3">
    <property type="entry name" value="BYPASS OF STOP CODON PROTEIN 6"/>
    <property type="match status" value="1"/>
</dbReference>